<keyword evidence="5" id="KW-0804">Transcription</keyword>
<reference evidence="7" key="1">
    <citation type="journal article" date="2023" name="Int. J. Syst. Evol. Microbiol.">
        <title>Sinisalibacter aestuarii sp. nov., isolated from estuarine sediment of the Arakawa River.</title>
        <authorList>
            <person name="Arafat S.T."/>
            <person name="Hirano S."/>
            <person name="Sato A."/>
            <person name="Takeuchi K."/>
            <person name="Yasuda T."/>
            <person name="Terahara T."/>
            <person name="Hamada M."/>
            <person name="Kobayashi T."/>
        </authorList>
    </citation>
    <scope>NUCLEOTIDE SEQUENCE</scope>
    <source>
        <strain evidence="7">B-399</strain>
    </source>
</reference>
<dbReference type="Proteomes" id="UP001144205">
    <property type="component" value="Unassembled WGS sequence"/>
</dbReference>
<dbReference type="InterPro" id="IPR036390">
    <property type="entry name" value="WH_DNA-bd_sf"/>
</dbReference>
<dbReference type="SUPFAM" id="SSF53850">
    <property type="entry name" value="Periplasmic binding protein-like II"/>
    <property type="match status" value="1"/>
</dbReference>
<keyword evidence="3" id="KW-0238">DNA-binding</keyword>
<sequence length="301" mass="32897">MILPTLRQLRFLTALADELHFGRAADRCLVTQSTLSTGLKELEAILGAPVAERTKRSVMLTPLGAELAERARGVLTDVGEMVELARREAGILRGPLRLGSIPTIGPFLFPRLMPRLKRDYPELTLYLREELTEGLIDGLRAGRLDVILIALPFDIGDLASDSLFMDGYQLASERGHPLAGSTPVHGADLDEETLLLLERGHCLQRHALAAFPDSHARQDESFAATSLATLIAMVEEGIGITLLPQLVIDAGATRNANIALTPLEGAWPREVILAWRKSSARAEDFKVLAHILREERARLAG</sequence>
<evidence type="ECO:0000256" key="5">
    <source>
        <dbReference type="ARBA" id="ARBA00023163"/>
    </source>
</evidence>
<protein>
    <submittedName>
        <fullName evidence="7">LysR family transcriptional regulator</fullName>
    </submittedName>
</protein>
<keyword evidence="4" id="KW-0010">Activator</keyword>
<keyword evidence="2" id="KW-0805">Transcription regulation</keyword>
<evidence type="ECO:0000313" key="8">
    <source>
        <dbReference type="Proteomes" id="UP001144205"/>
    </source>
</evidence>
<evidence type="ECO:0000256" key="3">
    <source>
        <dbReference type="ARBA" id="ARBA00023125"/>
    </source>
</evidence>
<dbReference type="PROSITE" id="PS50931">
    <property type="entry name" value="HTH_LYSR"/>
    <property type="match status" value="1"/>
</dbReference>
<dbReference type="InterPro" id="IPR005119">
    <property type="entry name" value="LysR_subst-bd"/>
</dbReference>
<dbReference type="PANTHER" id="PTHR30346">
    <property type="entry name" value="TRANSCRIPTIONAL DUAL REGULATOR HCAR-RELATED"/>
    <property type="match status" value="1"/>
</dbReference>
<dbReference type="InterPro" id="IPR000847">
    <property type="entry name" value="LysR_HTH_N"/>
</dbReference>
<evidence type="ECO:0000256" key="2">
    <source>
        <dbReference type="ARBA" id="ARBA00023015"/>
    </source>
</evidence>
<dbReference type="PANTHER" id="PTHR30346:SF26">
    <property type="entry name" value="HYDROGEN PEROXIDE-INDUCIBLE GENES ACTIVATOR"/>
    <property type="match status" value="1"/>
</dbReference>
<evidence type="ECO:0000259" key="6">
    <source>
        <dbReference type="PROSITE" id="PS50931"/>
    </source>
</evidence>
<name>A0ABQ5LMQ4_9RHOB</name>
<organism evidence="7 8">
    <name type="scientific">Sinisalibacter aestuarii</name>
    <dbReference type="NCBI Taxonomy" id="2949426"/>
    <lineage>
        <taxon>Bacteria</taxon>
        <taxon>Pseudomonadati</taxon>
        <taxon>Pseudomonadota</taxon>
        <taxon>Alphaproteobacteria</taxon>
        <taxon>Rhodobacterales</taxon>
        <taxon>Roseobacteraceae</taxon>
        <taxon>Sinisalibacter</taxon>
    </lineage>
</organism>
<gene>
    <name evidence="7" type="ORF">STA1M1_01040</name>
</gene>
<dbReference type="Pfam" id="PF03466">
    <property type="entry name" value="LysR_substrate"/>
    <property type="match status" value="1"/>
</dbReference>
<dbReference type="InterPro" id="IPR036388">
    <property type="entry name" value="WH-like_DNA-bd_sf"/>
</dbReference>
<dbReference type="SUPFAM" id="SSF46785">
    <property type="entry name" value="Winged helix' DNA-binding domain"/>
    <property type="match status" value="1"/>
</dbReference>
<evidence type="ECO:0000256" key="1">
    <source>
        <dbReference type="ARBA" id="ARBA00009437"/>
    </source>
</evidence>
<keyword evidence="8" id="KW-1185">Reference proteome</keyword>
<comment type="similarity">
    <text evidence="1">Belongs to the LysR transcriptional regulatory family.</text>
</comment>
<comment type="caution">
    <text evidence="7">The sequence shown here is derived from an EMBL/GenBank/DDBJ whole genome shotgun (WGS) entry which is preliminary data.</text>
</comment>
<accession>A0ABQ5LMQ4</accession>
<evidence type="ECO:0000256" key="4">
    <source>
        <dbReference type="ARBA" id="ARBA00023159"/>
    </source>
</evidence>
<proteinExistence type="inferred from homology"/>
<dbReference type="CDD" id="cd08411">
    <property type="entry name" value="PBP2_OxyR"/>
    <property type="match status" value="1"/>
</dbReference>
<evidence type="ECO:0000313" key="7">
    <source>
        <dbReference type="EMBL" id="GKY86235.1"/>
    </source>
</evidence>
<dbReference type="Gene3D" id="3.40.190.10">
    <property type="entry name" value="Periplasmic binding protein-like II"/>
    <property type="match status" value="2"/>
</dbReference>
<dbReference type="Gene3D" id="1.10.10.10">
    <property type="entry name" value="Winged helix-like DNA-binding domain superfamily/Winged helix DNA-binding domain"/>
    <property type="match status" value="1"/>
</dbReference>
<dbReference type="EMBL" id="BROH01000001">
    <property type="protein sequence ID" value="GKY86235.1"/>
    <property type="molecule type" value="Genomic_DNA"/>
</dbReference>
<dbReference type="RefSeq" id="WP_281840203.1">
    <property type="nucleotide sequence ID" value="NZ_BROH01000001.1"/>
</dbReference>
<feature type="domain" description="HTH lysR-type" evidence="6">
    <location>
        <begin position="4"/>
        <end position="61"/>
    </location>
</feature>
<dbReference type="Pfam" id="PF00126">
    <property type="entry name" value="HTH_1"/>
    <property type="match status" value="1"/>
</dbReference>